<dbReference type="RefSeq" id="WP_051690219.1">
    <property type="nucleotide sequence ID" value="NZ_CP073101.1"/>
</dbReference>
<keyword evidence="3" id="KW-1185">Reference proteome</keyword>
<accession>A0ABT2L295</accession>
<organism evidence="2 3">
    <name type="scientific">Exiguobacterium alkaliphilum</name>
    <dbReference type="NCBI Taxonomy" id="1428684"/>
    <lineage>
        <taxon>Bacteria</taxon>
        <taxon>Bacillati</taxon>
        <taxon>Bacillota</taxon>
        <taxon>Bacilli</taxon>
        <taxon>Bacillales</taxon>
        <taxon>Bacillales Family XII. Incertae Sedis</taxon>
        <taxon>Exiguobacterium</taxon>
    </lineage>
</organism>
<dbReference type="InterPro" id="IPR025623">
    <property type="entry name" value="YusW"/>
</dbReference>
<feature type="compositionally biased region" description="Polar residues" evidence="1">
    <location>
        <begin position="21"/>
        <end position="31"/>
    </location>
</feature>
<reference evidence="2 3" key="1">
    <citation type="submission" date="2022-07" db="EMBL/GenBank/DDBJ databases">
        <title>Genomic and pangenome structural analysis of the polyextremophile Exiguobacterium.</title>
        <authorList>
            <person name="Shen L."/>
        </authorList>
    </citation>
    <scope>NUCLEOTIDE SEQUENCE [LARGE SCALE GENOMIC DNA]</scope>
    <source>
        <strain evidence="2 3">12_1</strain>
    </source>
</reference>
<evidence type="ECO:0000256" key="1">
    <source>
        <dbReference type="SAM" id="MobiDB-lite"/>
    </source>
</evidence>
<dbReference type="Pfam" id="PF14039">
    <property type="entry name" value="YusW"/>
    <property type="match status" value="1"/>
</dbReference>
<dbReference type="PROSITE" id="PS51257">
    <property type="entry name" value="PROKAR_LIPOPROTEIN"/>
    <property type="match status" value="1"/>
</dbReference>
<evidence type="ECO:0000313" key="3">
    <source>
        <dbReference type="Proteomes" id="UP001206821"/>
    </source>
</evidence>
<dbReference type="Proteomes" id="UP001206821">
    <property type="component" value="Unassembled WGS sequence"/>
</dbReference>
<gene>
    <name evidence="2" type="ORF">NQG31_11085</name>
</gene>
<sequence length="150" mass="17026">MKRLKWTLPITASLFLITGCGSSDEVTNQPSDAPVEDEANTENNSMYTFDKFELEVDYADVDDAIKVDYEVENNSTEASYERKEDDQNLRGDEAMQELDPVFGQLNFDQDTPDEEVLNQIKAAFNIADDAEKIEADVTFTDGTEKEYKQE</sequence>
<feature type="region of interest" description="Disordered" evidence="1">
    <location>
        <begin position="21"/>
        <end position="44"/>
    </location>
</feature>
<comment type="caution">
    <text evidence="2">The sequence shown here is derived from an EMBL/GenBank/DDBJ whole genome shotgun (WGS) entry which is preliminary data.</text>
</comment>
<evidence type="ECO:0000313" key="2">
    <source>
        <dbReference type="EMBL" id="MCT4796096.1"/>
    </source>
</evidence>
<protein>
    <submittedName>
        <fullName evidence="2">YusW family protein</fullName>
    </submittedName>
</protein>
<dbReference type="EMBL" id="JANIEK010000048">
    <property type="protein sequence ID" value="MCT4796096.1"/>
    <property type="molecule type" value="Genomic_DNA"/>
</dbReference>
<name>A0ABT2L295_9BACL</name>
<proteinExistence type="predicted"/>